<evidence type="ECO:0000256" key="2">
    <source>
        <dbReference type="ARBA" id="ARBA00022723"/>
    </source>
</evidence>
<dbReference type="InterPro" id="IPR039650">
    <property type="entry name" value="HdrA-like"/>
</dbReference>
<dbReference type="SUPFAM" id="SSF51905">
    <property type="entry name" value="FAD/NAD(P)-binding domain"/>
    <property type="match status" value="1"/>
</dbReference>
<proteinExistence type="predicted"/>
<accession>A0A8B6XD34</accession>
<dbReference type="Proteomes" id="UP000675920">
    <property type="component" value="Unplaced"/>
</dbReference>
<protein>
    <submittedName>
        <fullName evidence="8">FAD-dependent oxidoreductase</fullName>
        <ecNumber evidence="8">1.-.-.-</ecNumber>
    </submittedName>
</protein>
<dbReference type="RefSeq" id="WP_169732550.1">
    <property type="nucleotide sequence ID" value="NZ_AXWS01000019.1"/>
</dbReference>
<organism evidence="7 8">
    <name type="scientific">Derxia gummosa DSM 723</name>
    <dbReference type="NCBI Taxonomy" id="1121388"/>
    <lineage>
        <taxon>Bacteria</taxon>
        <taxon>Pseudomonadati</taxon>
        <taxon>Pseudomonadota</taxon>
        <taxon>Betaproteobacteria</taxon>
        <taxon>Burkholderiales</taxon>
        <taxon>Alcaligenaceae</taxon>
        <taxon>Derxia</taxon>
    </lineage>
</organism>
<keyword evidence="3" id="KW-0560">Oxidoreductase</keyword>
<reference evidence="8" key="1">
    <citation type="submission" date="2025-08" db="UniProtKB">
        <authorList>
            <consortium name="RefSeq"/>
        </authorList>
    </citation>
    <scope>IDENTIFICATION</scope>
</reference>
<sequence length="673" mass="71109">MASVVRLPARQLVLAMTLTALLPVTGCGGGGGGGTAAATPATPQGQGIVSFDQARPRAAFASGSTGFTLSRALLDGERLVCNLPDAASVACGASGQRGQLAYTGLAVGSHRMTVELRDTAGKLVDNASATLELRRPEVVVYSATPGGIAAALAAARAGREVLLIEPTAHVGGMMSGGLTKTDIGDNGYDVIGGIAREFLDATLAAERARGRCTSARPCDSISDFEPQVAEQVFDRLLAAETKLVVERSARFTGATRNGTAITGIATTRGSVGGAIFIDASYEGDLMAGAGASHAIGREARVMAASGDSEALALQEDTAGFIKVARPLGRMIDPYAVAGDAASGLLAYVEPKPATAPVAGDGDGHVMAYGYRLCVTDDPNDRVPFTRPEGYDAAMFEPAVRQALGLIADGVDPAAQYFRPYRTVPSATDGYYKYDLNGGTTYSIDMTAPGLNQSWTTTDEAGRERIRAAYKVWTAGLLWTWQTDTRLGALNAKVARFGLCADEFTDNGNWPYQLYVRESRRLRGEYVLNENDVRQNGRRPAVSDVVGMGAYPFDSHNVRYVARALLVPDRSRRADTITIDGYQSETLPNGPYPIGWRSLLPRASEVTNLLVVSTPSVSRQAFLSVRIEPTYMILGQSAGIGAAETLRAGTTLHALPYATLRPLLVAAGQRLSWR</sequence>
<dbReference type="Gene3D" id="3.50.50.60">
    <property type="entry name" value="FAD/NAD(P)-binding domain"/>
    <property type="match status" value="1"/>
</dbReference>
<evidence type="ECO:0000313" key="7">
    <source>
        <dbReference type="Proteomes" id="UP000675920"/>
    </source>
</evidence>
<dbReference type="EC" id="1.-.-.-" evidence="8"/>
<dbReference type="GO" id="GO:0051539">
    <property type="term" value="F:4 iron, 4 sulfur cluster binding"/>
    <property type="evidence" value="ECO:0007669"/>
    <property type="project" value="UniProtKB-KW"/>
</dbReference>
<feature type="chain" id="PRO_5034326542" evidence="6">
    <location>
        <begin position="27"/>
        <end position="673"/>
    </location>
</feature>
<keyword evidence="6" id="KW-0732">Signal</keyword>
<keyword evidence="7" id="KW-1185">Reference proteome</keyword>
<dbReference type="GO" id="GO:0016491">
    <property type="term" value="F:oxidoreductase activity"/>
    <property type="evidence" value="ECO:0007669"/>
    <property type="project" value="UniProtKB-KW"/>
</dbReference>
<keyword evidence="4" id="KW-0408">Iron</keyword>
<name>A0A8B6XD34_9BURK</name>
<dbReference type="GO" id="GO:0046872">
    <property type="term" value="F:metal ion binding"/>
    <property type="evidence" value="ECO:0007669"/>
    <property type="project" value="UniProtKB-KW"/>
</dbReference>
<keyword evidence="2" id="KW-0479">Metal-binding</keyword>
<evidence type="ECO:0000256" key="3">
    <source>
        <dbReference type="ARBA" id="ARBA00023002"/>
    </source>
</evidence>
<evidence type="ECO:0000256" key="4">
    <source>
        <dbReference type="ARBA" id="ARBA00023004"/>
    </source>
</evidence>
<evidence type="ECO:0000256" key="6">
    <source>
        <dbReference type="SAM" id="SignalP"/>
    </source>
</evidence>
<dbReference type="Pfam" id="PF12831">
    <property type="entry name" value="FAD_oxidored"/>
    <property type="match status" value="1"/>
</dbReference>
<evidence type="ECO:0000313" key="8">
    <source>
        <dbReference type="RefSeq" id="WP_169732550.1"/>
    </source>
</evidence>
<dbReference type="PANTHER" id="PTHR43498:SF1">
    <property type="entry name" value="COB--COM HETERODISULFIDE REDUCTASE IRON-SULFUR SUBUNIT A"/>
    <property type="match status" value="1"/>
</dbReference>
<evidence type="ECO:0000256" key="5">
    <source>
        <dbReference type="ARBA" id="ARBA00023014"/>
    </source>
</evidence>
<dbReference type="InterPro" id="IPR036188">
    <property type="entry name" value="FAD/NAD-bd_sf"/>
</dbReference>
<evidence type="ECO:0000256" key="1">
    <source>
        <dbReference type="ARBA" id="ARBA00022485"/>
    </source>
</evidence>
<keyword evidence="5" id="KW-0411">Iron-sulfur</keyword>
<dbReference type="AlphaFoldDB" id="A0A8B6XD34"/>
<keyword evidence="1" id="KW-0004">4Fe-4S</keyword>
<dbReference type="PANTHER" id="PTHR43498">
    <property type="entry name" value="FERREDOXIN:COB-COM HETERODISULFIDE REDUCTASE SUBUNIT A"/>
    <property type="match status" value="1"/>
</dbReference>
<feature type="signal peptide" evidence="6">
    <location>
        <begin position="1"/>
        <end position="26"/>
    </location>
</feature>